<sequence>MQLSKNAPNYIRFILNVQKLAQKCVMPAPYTTSVDALDLFTSELLHRHRKRGRISHFGSKDFNLNIRFFTEIENKDVSQMTMEQLDTSIQELLSKNKDKQIQQIIQDCLHYRKYLPITTLKKLFRNYSIMGKPESVMALQNYCAQVDPILNKRNGEFLHYLAKAQCMKGNSDKGLAILQDAYTKYSSLRSLYRVIFKELIQDSVLNRSEATLVIFKKYVLHFNEKFEDPYPLVCFWHICWSSSWFSDQVLSEELLEASEGLQEIVKDK</sequence>
<gene>
    <name evidence="1" type="ORF">MSG28_008705</name>
</gene>
<accession>A0ACC0J7Q7</accession>
<proteinExistence type="predicted"/>
<name>A0ACC0J7Q7_CHOFU</name>
<dbReference type="EMBL" id="CM046114">
    <property type="protein sequence ID" value="KAI8420124.1"/>
    <property type="molecule type" value="Genomic_DNA"/>
</dbReference>
<evidence type="ECO:0000313" key="2">
    <source>
        <dbReference type="Proteomes" id="UP001064048"/>
    </source>
</evidence>
<protein>
    <submittedName>
        <fullName evidence="1">Uncharacterized protein</fullName>
    </submittedName>
</protein>
<organism evidence="1 2">
    <name type="scientific">Choristoneura fumiferana</name>
    <name type="common">Spruce budworm moth</name>
    <name type="synonym">Archips fumiferana</name>
    <dbReference type="NCBI Taxonomy" id="7141"/>
    <lineage>
        <taxon>Eukaryota</taxon>
        <taxon>Metazoa</taxon>
        <taxon>Ecdysozoa</taxon>
        <taxon>Arthropoda</taxon>
        <taxon>Hexapoda</taxon>
        <taxon>Insecta</taxon>
        <taxon>Pterygota</taxon>
        <taxon>Neoptera</taxon>
        <taxon>Endopterygota</taxon>
        <taxon>Lepidoptera</taxon>
        <taxon>Glossata</taxon>
        <taxon>Ditrysia</taxon>
        <taxon>Tortricoidea</taxon>
        <taxon>Tortricidae</taxon>
        <taxon>Tortricinae</taxon>
        <taxon>Choristoneura</taxon>
    </lineage>
</organism>
<reference evidence="1 2" key="1">
    <citation type="journal article" date="2022" name="Genome Biol. Evol.">
        <title>The Spruce Budworm Genome: Reconstructing the Evolutionary History of Antifreeze Proteins.</title>
        <authorList>
            <person name="Beliveau C."/>
            <person name="Gagne P."/>
            <person name="Picq S."/>
            <person name="Vernygora O."/>
            <person name="Keeling C.I."/>
            <person name="Pinkney K."/>
            <person name="Doucet D."/>
            <person name="Wen F."/>
            <person name="Johnston J.S."/>
            <person name="Maaroufi H."/>
            <person name="Boyle B."/>
            <person name="Laroche J."/>
            <person name="Dewar K."/>
            <person name="Juretic N."/>
            <person name="Blackburn G."/>
            <person name="Nisole A."/>
            <person name="Brunet B."/>
            <person name="Brandao M."/>
            <person name="Lumley L."/>
            <person name="Duan J."/>
            <person name="Quan G."/>
            <person name="Lucarotti C.J."/>
            <person name="Roe A.D."/>
            <person name="Sperling F.A.H."/>
            <person name="Levesque R.C."/>
            <person name="Cusson M."/>
        </authorList>
    </citation>
    <scope>NUCLEOTIDE SEQUENCE [LARGE SCALE GENOMIC DNA]</scope>
    <source>
        <strain evidence="1">Glfc:IPQL:Cfum</strain>
    </source>
</reference>
<comment type="caution">
    <text evidence="1">The sequence shown here is derived from an EMBL/GenBank/DDBJ whole genome shotgun (WGS) entry which is preliminary data.</text>
</comment>
<keyword evidence="2" id="KW-1185">Reference proteome</keyword>
<dbReference type="Proteomes" id="UP001064048">
    <property type="component" value="Chromosome 14"/>
</dbReference>
<evidence type="ECO:0000313" key="1">
    <source>
        <dbReference type="EMBL" id="KAI8420124.1"/>
    </source>
</evidence>